<feature type="transmembrane region" description="Helical" evidence="1">
    <location>
        <begin position="153"/>
        <end position="173"/>
    </location>
</feature>
<evidence type="ECO:0000313" key="3">
    <source>
        <dbReference type="Proteomes" id="UP001595719"/>
    </source>
</evidence>
<protein>
    <submittedName>
        <fullName evidence="2">Uncharacterized protein</fullName>
    </submittedName>
</protein>
<gene>
    <name evidence="2" type="ORF">ACFOY0_11840</name>
</gene>
<feature type="transmembrane region" description="Helical" evidence="1">
    <location>
        <begin position="124"/>
        <end position="144"/>
    </location>
</feature>
<feature type="transmembrane region" description="Helical" evidence="1">
    <location>
        <begin position="21"/>
        <end position="40"/>
    </location>
</feature>
<keyword evidence="1" id="KW-0472">Membrane</keyword>
<comment type="caution">
    <text evidence="2">The sequence shown here is derived from an EMBL/GenBank/DDBJ whole genome shotgun (WGS) entry which is preliminary data.</text>
</comment>
<proteinExistence type="predicted"/>
<accession>A0ABV8W4T7</accession>
<dbReference type="Proteomes" id="UP001595719">
    <property type="component" value="Unassembled WGS sequence"/>
</dbReference>
<sequence>MQERSFTEKKFVTNNKKKVINILYLITLLISISFIDYYLLPKTVTNDVITHYAVRKMSGKNRTGKQNISYQFLTKNGLHFATQKKFIEENNVEIKHSLLFDTITNVKSKHEDYSDYVTTGFNGIIFYCYAILLFSIAISLKILLSKKAVSENAFYNIICFNSFMAFVTTYMMYLF</sequence>
<reference evidence="3" key="1">
    <citation type="journal article" date="2019" name="Int. J. Syst. Evol. Microbiol.">
        <title>The Global Catalogue of Microorganisms (GCM) 10K type strain sequencing project: providing services to taxonomists for standard genome sequencing and annotation.</title>
        <authorList>
            <consortium name="The Broad Institute Genomics Platform"/>
            <consortium name="The Broad Institute Genome Sequencing Center for Infectious Disease"/>
            <person name="Wu L."/>
            <person name="Ma J."/>
        </authorList>
    </citation>
    <scope>NUCLEOTIDE SEQUENCE [LARGE SCALE GENOMIC DNA]</scope>
    <source>
        <strain evidence="3">CGMCC 1.15345</strain>
    </source>
</reference>
<name>A0ABV8W4T7_9FLAO</name>
<keyword evidence="3" id="KW-1185">Reference proteome</keyword>
<evidence type="ECO:0000256" key="1">
    <source>
        <dbReference type="SAM" id="Phobius"/>
    </source>
</evidence>
<keyword evidence="1" id="KW-0812">Transmembrane</keyword>
<dbReference type="EMBL" id="JBHSCO010000003">
    <property type="protein sequence ID" value="MFC4391686.1"/>
    <property type="molecule type" value="Genomic_DNA"/>
</dbReference>
<organism evidence="2 3">
    <name type="scientific">Flavobacterium quisquiliarum</name>
    <dbReference type="NCBI Taxonomy" id="1834436"/>
    <lineage>
        <taxon>Bacteria</taxon>
        <taxon>Pseudomonadati</taxon>
        <taxon>Bacteroidota</taxon>
        <taxon>Flavobacteriia</taxon>
        <taxon>Flavobacteriales</taxon>
        <taxon>Flavobacteriaceae</taxon>
        <taxon>Flavobacterium</taxon>
    </lineage>
</organism>
<dbReference type="RefSeq" id="WP_179003191.1">
    <property type="nucleotide sequence ID" value="NZ_JBHSCO010000003.1"/>
</dbReference>
<evidence type="ECO:0000313" key="2">
    <source>
        <dbReference type="EMBL" id="MFC4391686.1"/>
    </source>
</evidence>
<keyword evidence="1" id="KW-1133">Transmembrane helix</keyword>